<evidence type="ECO:0008006" key="6">
    <source>
        <dbReference type="Google" id="ProtNLM"/>
    </source>
</evidence>
<accession>A0A819JZ39</accession>
<feature type="domain" description="HAT C-terminal dimerisation" evidence="2">
    <location>
        <begin position="748"/>
        <end position="813"/>
    </location>
</feature>
<organism evidence="4 5">
    <name type="scientific">Rotaria sordida</name>
    <dbReference type="NCBI Taxonomy" id="392033"/>
    <lineage>
        <taxon>Eukaryota</taxon>
        <taxon>Metazoa</taxon>
        <taxon>Spiralia</taxon>
        <taxon>Gnathifera</taxon>
        <taxon>Rotifera</taxon>
        <taxon>Eurotatoria</taxon>
        <taxon>Bdelloidea</taxon>
        <taxon>Philodinida</taxon>
        <taxon>Philodinidae</taxon>
        <taxon>Rotaria</taxon>
    </lineage>
</organism>
<dbReference type="Pfam" id="PF05699">
    <property type="entry name" value="Dimer_Tnp_hAT"/>
    <property type="match status" value="1"/>
</dbReference>
<evidence type="ECO:0000259" key="3">
    <source>
        <dbReference type="Pfam" id="PF14291"/>
    </source>
</evidence>
<dbReference type="PANTHER" id="PTHR46289">
    <property type="entry name" value="52 KDA REPRESSOR OF THE INHIBITOR OF THE PROTEIN KINASE-LIKE PROTEIN-RELATED"/>
    <property type="match status" value="1"/>
</dbReference>
<dbReference type="InterPro" id="IPR025398">
    <property type="entry name" value="DUF4371"/>
</dbReference>
<evidence type="ECO:0000259" key="2">
    <source>
        <dbReference type="Pfam" id="PF05699"/>
    </source>
</evidence>
<proteinExistence type="predicted"/>
<dbReference type="PANTHER" id="PTHR46289:SF17">
    <property type="entry name" value="HAT C-TERMINAL DIMERISATION DOMAIN-CONTAINING PROTEIN"/>
    <property type="match status" value="1"/>
</dbReference>
<protein>
    <recommendedName>
        <fullName evidence="6">Repressor of the inhibitor of the protein kinase</fullName>
    </recommendedName>
</protein>
<evidence type="ECO:0000313" key="5">
    <source>
        <dbReference type="Proteomes" id="UP000663836"/>
    </source>
</evidence>
<keyword evidence="1" id="KW-0175">Coiled coil</keyword>
<dbReference type="Proteomes" id="UP000663836">
    <property type="component" value="Unassembled WGS sequence"/>
</dbReference>
<dbReference type="InterPro" id="IPR008906">
    <property type="entry name" value="HATC_C_dom"/>
</dbReference>
<dbReference type="SUPFAM" id="SSF53098">
    <property type="entry name" value="Ribonuclease H-like"/>
    <property type="match status" value="1"/>
</dbReference>
<dbReference type="InterPro" id="IPR052958">
    <property type="entry name" value="IFN-induced_PKR_regulator"/>
</dbReference>
<dbReference type="GO" id="GO:0046983">
    <property type="term" value="F:protein dimerization activity"/>
    <property type="evidence" value="ECO:0007669"/>
    <property type="project" value="InterPro"/>
</dbReference>
<feature type="coiled-coil region" evidence="1">
    <location>
        <begin position="717"/>
        <end position="744"/>
    </location>
</feature>
<dbReference type="AlphaFoldDB" id="A0A819JZ39"/>
<dbReference type="EMBL" id="CAJOBD010003303">
    <property type="protein sequence ID" value="CAF3940304.1"/>
    <property type="molecule type" value="Genomic_DNA"/>
</dbReference>
<evidence type="ECO:0000313" key="4">
    <source>
        <dbReference type="EMBL" id="CAF3940304.1"/>
    </source>
</evidence>
<comment type="caution">
    <text evidence="4">The sequence shown here is derived from an EMBL/GenBank/DDBJ whole genome shotgun (WGS) entry which is preliminary data.</text>
</comment>
<feature type="domain" description="DUF4371" evidence="3">
    <location>
        <begin position="235"/>
        <end position="426"/>
    </location>
</feature>
<dbReference type="InterPro" id="IPR012337">
    <property type="entry name" value="RNaseH-like_sf"/>
</dbReference>
<dbReference type="Pfam" id="PF14291">
    <property type="entry name" value="DUF4371"/>
    <property type="match status" value="1"/>
</dbReference>
<name>A0A819JZ39_9BILA</name>
<evidence type="ECO:0000256" key="1">
    <source>
        <dbReference type="SAM" id="Coils"/>
    </source>
</evidence>
<gene>
    <name evidence="4" type="ORF">JBS370_LOCUS22960</name>
</gene>
<reference evidence="4" key="1">
    <citation type="submission" date="2021-02" db="EMBL/GenBank/DDBJ databases">
        <authorList>
            <person name="Nowell W R."/>
        </authorList>
    </citation>
    <scope>NUCLEOTIDE SEQUENCE</scope>
</reference>
<sequence>MSNEKRPSTLFNYNFSSKKIRTGTENLTQDSTTPATTSATVTITTTNDNSSLLLSSDPADLEQISDEVNVIIESNELEVINSRPDTNTNDIGYYLSNKLPIDDHLKYSLLTNHFKPDRKYPFPMVYSDDHKYTRRFLINWLIDNSFIVYSPYIEGSYCINCVLFGNVQGQKLELFVNKLCYRYRHLKHFTTSLKSHMNSQFHLNSTIATDNFIRTYKNPSLSILSLIDKDRMEKVNRNKAILVSIIKIIITCARQNIPLRGHRDETIRDARKTINIIDSHSGSNFIALLKQRIDSGDAILGEHIERGPKNSLYTSSQVQNEIIDCIHKYILNEILHRVENCLYSIIVDETTDASTAEQLSLSLRYYDQKTNDIREDFLTFIETVSCTGETIANIVLDYLTTHNLPFDNCVGQAYDGASNMAGIYRGCQALIKSKCPDAEYYHCSNHCLNLALVDSSSISQIRNMMGTIKEIINFFTDSPKRMHAFRSEIMDYKGEYICLTNKKRLLGLCDTRWVDRNSSIETFLELYIPIVNTLDKFRYGTLKNSTAEQLYHAITNFEHMISTCISCFLLSDIVSLNRLLQSETLDFSSANQCVDDLLGTFEQRKCQAQDYFHNIIYNHVDELCKELFVTPAIPRHAILALRKNNMPIGDPEQFYRDHVYLPFLEELIDNIKIRLSGLKSERIVLLSKLRPEQIINEKPFELMQHLLKQFANRLSSLLQLNSELERWQKKCNDLLKMNDNWKNKWLNELIKETDNVLFPNVRYLLIFLAALPVSTASAERSFSQLSRIKSYCRSTTKQNRLNGLAAAYIHKDLDINPSEILTLYTQMHHRRLDFGT</sequence>